<reference evidence="8 9" key="1">
    <citation type="submission" date="2016-02" db="EMBL/GenBank/DDBJ databases">
        <title>Discovery of a natural microsporidian pathogen with a broad tissue tropism in Caenorhabditis elegans.</title>
        <authorList>
            <person name="Luallen R.J."/>
            <person name="Reinke A.W."/>
            <person name="Tong L."/>
            <person name="Botts M.R."/>
            <person name="Felix M.-A."/>
            <person name="Troemel E.R."/>
        </authorList>
    </citation>
    <scope>NUCLEOTIDE SEQUENCE [LARGE SCALE GENOMIC DNA]</scope>
    <source>
        <strain evidence="8 9">JUm2807</strain>
    </source>
</reference>
<dbReference type="Gene3D" id="1.20.1250.20">
    <property type="entry name" value="MFS general substrate transporter like domains"/>
    <property type="match status" value="1"/>
</dbReference>
<dbReference type="VEuPathDB" id="MicrosporidiaDB:NEDG_00421"/>
<dbReference type="AlphaFoldDB" id="A0A177EJS6"/>
<evidence type="ECO:0000256" key="6">
    <source>
        <dbReference type="SAM" id="Phobius"/>
    </source>
</evidence>
<evidence type="ECO:0000256" key="2">
    <source>
        <dbReference type="ARBA" id="ARBA00005241"/>
    </source>
</evidence>
<evidence type="ECO:0000256" key="1">
    <source>
        <dbReference type="ARBA" id="ARBA00004141"/>
    </source>
</evidence>
<dbReference type="GeneID" id="93646771"/>
<keyword evidence="4 6" id="KW-1133">Transmembrane helix</keyword>
<feature type="transmembrane region" description="Helical" evidence="6">
    <location>
        <begin position="512"/>
        <end position="533"/>
    </location>
</feature>
<feature type="transmembrane region" description="Helical" evidence="6">
    <location>
        <begin position="7"/>
        <end position="29"/>
    </location>
</feature>
<dbReference type="Proteomes" id="UP000185944">
    <property type="component" value="Unassembled WGS sequence"/>
</dbReference>
<evidence type="ECO:0000256" key="4">
    <source>
        <dbReference type="ARBA" id="ARBA00022989"/>
    </source>
</evidence>
<dbReference type="PANTHER" id="PTHR16172:SF41">
    <property type="entry name" value="MAJOR FACILITATOR SUPERFAMILY DOMAIN-CONTAINING PROTEIN 6-LIKE"/>
    <property type="match status" value="1"/>
</dbReference>
<evidence type="ECO:0000313" key="9">
    <source>
        <dbReference type="Proteomes" id="UP000185944"/>
    </source>
</evidence>
<dbReference type="OrthoDB" id="515887at2759"/>
<feature type="transmembrane region" description="Helical" evidence="6">
    <location>
        <begin position="103"/>
        <end position="123"/>
    </location>
</feature>
<evidence type="ECO:0000259" key="7">
    <source>
        <dbReference type="Pfam" id="PF12832"/>
    </source>
</evidence>
<dbReference type="Pfam" id="PF12832">
    <property type="entry name" value="MFS_1_like"/>
    <property type="match status" value="1"/>
</dbReference>
<dbReference type="SUPFAM" id="SSF103473">
    <property type="entry name" value="MFS general substrate transporter"/>
    <property type="match status" value="1"/>
</dbReference>
<keyword evidence="3 6" id="KW-0812">Transmembrane</keyword>
<comment type="similarity">
    <text evidence="2">Belongs to the major facilitator superfamily. MFSD6 family.</text>
</comment>
<organism evidence="8 9">
    <name type="scientific">Nematocida displodere</name>
    <dbReference type="NCBI Taxonomy" id="1805483"/>
    <lineage>
        <taxon>Eukaryota</taxon>
        <taxon>Fungi</taxon>
        <taxon>Fungi incertae sedis</taxon>
        <taxon>Microsporidia</taxon>
        <taxon>Nematocida</taxon>
    </lineage>
</organism>
<feature type="transmembrane region" description="Helical" evidence="6">
    <location>
        <begin position="378"/>
        <end position="403"/>
    </location>
</feature>
<feature type="transmembrane region" description="Helical" evidence="6">
    <location>
        <begin position="143"/>
        <end position="167"/>
    </location>
</feature>
<evidence type="ECO:0000313" key="8">
    <source>
        <dbReference type="EMBL" id="OAG31946.1"/>
    </source>
</evidence>
<feature type="transmembrane region" description="Helical" evidence="6">
    <location>
        <begin position="41"/>
        <end position="62"/>
    </location>
</feature>
<comment type="subcellular location">
    <subcellularLocation>
        <location evidence="1">Membrane</location>
        <topology evidence="1">Multi-pass membrane protein</topology>
    </subcellularLocation>
</comment>
<dbReference type="PANTHER" id="PTHR16172">
    <property type="entry name" value="MAJOR FACILITATOR SUPERFAMILY DOMAIN-CONTAINING PROTEIN 6-LIKE"/>
    <property type="match status" value="1"/>
</dbReference>
<dbReference type="InterPro" id="IPR051717">
    <property type="entry name" value="MFS_MFSD6"/>
</dbReference>
<keyword evidence="9" id="KW-1185">Reference proteome</keyword>
<evidence type="ECO:0000256" key="3">
    <source>
        <dbReference type="ARBA" id="ARBA00022692"/>
    </source>
</evidence>
<feature type="transmembrane region" description="Helical" evidence="6">
    <location>
        <begin position="173"/>
        <end position="191"/>
    </location>
</feature>
<sequence>MNTKQKNVAHIGIFGLGTLLSVLGAYSMFPAPPNGLGIFRHLFAPTNYALAMLIVLLAVYITRKNAKIELYHRGGGCIMALAMVYMVGGSLCGIDMLLRFCKAAQHISIAYCVVGLILSLRFLPVFSTVADELGPNTHVGLKIAYYMLNISIYATHTFSTHFFNAAFNLSLAHYGWITCLSSFYLVNIFIGPVADKYLITKKLTITMSAISTGVYSTFLILRNMRKDNMILMVGIFSLYIITMSPVFSMFDVLVLNDLSKKYSEKAVEERKQIFSRIRMWASFGHATSGMSIAYIHRIITDGSGASHTESANTQFTVLVCVIVAASAIFISIVSLCSSEVTESRVDAAKESAGGVGEARDVVEAKSESKKDLLRNPNFYALLFSITAIGVTRGISSCFLVSYMSLYFKVAFSKVTSILCVRTLTEMLVFYHSKHLLKFFGYHWLLFFALGAATLREFNYAHMPDTKYIMYFAMANETLKGISSACLTFSAVNIADSLGGKKNKAFAQTCYSACYNGVSLLISSLLSIATLELLQDFRSLFLMSSLVGFTSGCVLIIKYGLIDRSMGFSRQVKAMA</sequence>
<feature type="transmembrane region" description="Helical" evidence="6">
    <location>
        <begin position="438"/>
        <end position="455"/>
    </location>
</feature>
<dbReference type="InterPro" id="IPR024989">
    <property type="entry name" value="MFS_assoc_dom"/>
</dbReference>
<keyword evidence="5 6" id="KW-0472">Membrane</keyword>
<name>A0A177EJS6_9MICR</name>
<feature type="domain" description="Major facilitator superfamily associated" evidence="7">
    <location>
        <begin position="140"/>
        <end position="526"/>
    </location>
</feature>
<gene>
    <name evidence="8" type="ORF">NEDG_00421</name>
</gene>
<feature type="transmembrane region" description="Helical" evidence="6">
    <location>
        <begin position="230"/>
        <end position="256"/>
    </location>
</feature>
<feature type="transmembrane region" description="Helical" evidence="6">
    <location>
        <begin position="203"/>
        <end position="224"/>
    </location>
</feature>
<dbReference type="GO" id="GO:0016020">
    <property type="term" value="C:membrane"/>
    <property type="evidence" value="ECO:0007669"/>
    <property type="project" value="UniProtKB-SubCell"/>
</dbReference>
<dbReference type="InterPro" id="IPR036259">
    <property type="entry name" value="MFS_trans_sf"/>
</dbReference>
<feature type="transmembrane region" description="Helical" evidence="6">
    <location>
        <begin position="315"/>
        <end position="336"/>
    </location>
</feature>
<comment type="caution">
    <text evidence="8">The sequence shown here is derived from an EMBL/GenBank/DDBJ whole genome shotgun (WGS) entry which is preliminary data.</text>
</comment>
<protein>
    <recommendedName>
        <fullName evidence="7">Major facilitator superfamily associated domain-containing protein</fullName>
    </recommendedName>
</protein>
<dbReference type="EMBL" id="LTDL01000014">
    <property type="protein sequence ID" value="OAG31946.1"/>
    <property type="molecule type" value="Genomic_DNA"/>
</dbReference>
<evidence type="ECO:0000256" key="5">
    <source>
        <dbReference type="ARBA" id="ARBA00023136"/>
    </source>
</evidence>
<proteinExistence type="inferred from homology"/>
<dbReference type="RefSeq" id="XP_067545547.1">
    <property type="nucleotide sequence ID" value="XM_067687839.1"/>
</dbReference>
<feature type="transmembrane region" description="Helical" evidence="6">
    <location>
        <begin position="539"/>
        <end position="560"/>
    </location>
</feature>
<accession>A0A177EJS6</accession>